<feature type="compositionally biased region" description="Polar residues" evidence="1">
    <location>
        <begin position="323"/>
        <end position="335"/>
    </location>
</feature>
<proteinExistence type="predicted"/>
<feature type="region of interest" description="Disordered" evidence="1">
    <location>
        <begin position="321"/>
        <end position="397"/>
    </location>
</feature>
<dbReference type="Proteomes" id="UP001500822">
    <property type="component" value="Unassembled WGS sequence"/>
</dbReference>
<dbReference type="Pfam" id="PF08237">
    <property type="entry name" value="PE-PPE"/>
    <property type="match status" value="1"/>
</dbReference>
<protein>
    <recommendedName>
        <fullName evidence="2">PE-PPE domain-containing protein</fullName>
    </recommendedName>
</protein>
<evidence type="ECO:0000313" key="4">
    <source>
        <dbReference type="Proteomes" id="UP001500822"/>
    </source>
</evidence>
<reference evidence="4" key="1">
    <citation type="journal article" date="2019" name="Int. J. Syst. Evol. Microbiol.">
        <title>The Global Catalogue of Microorganisms (GCM) 10K type strain sequencing project: providing services to taxonomists for standard genome sequencing and annotation.</title>
        <authorList>
            <consortium name="The Broad Institute Genomics Platform"/>
            <consortium name="The Broad Institute Genome Sequencing Center for Infectious Disease"/>
            <person name="Wu L."/>
            <person name="Ma J."/>
        </authorList>
    </citation>
    <scope>NUCLEOTIDE SEQUENCE [LARGE SCALE GENOMIC DNA]</scope>
    <source>
        <strain evidence="4">JCM 18077</strain>
    </source>
</reference>
<keyword evidence="4" id="KW-1185">Reference proteome</keyword>
<accession>A0ABP8Z274</accession>
<evidence type="ECO:0000259" key="2">
    <source>
        <dbReference type="Pfam" id="PF08237"/>
    </source>
</evidence>
<sequence length="397" mass="41497">MALATTPAPTAAQSSLETLIADGTVTWEPGGTDTAPSAKLENLIKAGSAPTVVVVTPGTDDTGLHPRVDGLVGPNDAAYVNYPESFGPIITGKADTALGLPLLAPGYQSSADVATAGNLAVMAALQNYGGTVVYTGYSQGSEALGNAAEQAAEQGKLGENSVIVLVSDPRGPWGLKGWAGDLPLGNVWLTPILGVLDIDNNGARDPGKTGDAQVVAVIVAGDPVADWQFRWYRPASSLLVNAAGFLAIHSQADGQYANLDELGEPTVMYSADGNTTYLVYDTEHPLALVNAQLYDALGIDYDADDLARWDRQAELFYKLDTPGTENTRGGVQVTQDDPRPAEPVPVAEISTELYHGKHRLEDQSPETPPETPETPAAPVLSESANSQVVEQPGAELE</sequence>
<feature type="domain" description="PE-PPE" evidence="2">
    <location>
        <begin position="77"/>
        <end position="284"/>
    </location>
</feature>
<comment type="caution">
    <text evidence="3">The sequence shown here is derived from an EMBL/GenBank/DDBJ whole genome shotgun (WGS) entry which is preliminary data.</text>
</comment>
<organism evidence="3 4">
    <name type="scientific">Gordonia alkaliphila</name>
    <dbReference type="NCBI Taxonomy" id="1053547"/>
    <lineage>
        <taxon>Bacteria</taxon>
        <taxon>Bacillati</taxon>
        <taxon>Actinomycetota</taxon>
        <taxon>Actinomycetes</taxon>
        <taxon>Mycobacteriales</taxon>
        <taxon>Gordoniaceae</taxon>
        <taxon>Gordonia</taxon>
    </lineage>
</organism>
<dbReference type="InterPro" id="IPR013228">
    <property type="entry name" value="PE-PPE_C"/>
</dbReference>
<gene>
    <name evidence="3" type="ORF">GCM10023217_11630</name>
</gene>
<name>A0ABP8Z274_9ACTN</name>
<dbReference type="Gene3D" id="3.40.50.1820">
    <property type="entry name" value="alpha/beta hydrolase"/>
    <property type="match status" value="1"/>
</dbReference>
<dbReference type="InterPro" id="IPR029058">
    <property type="entry name" value="AB_hydrolase_fold"/>
</dbReference>
<evidence type="ECO:0000313" key="3">
    <source>
        <dbReference type="EMBL" id="GAA4744386.1"/>
    </source>
</evidence>
<evidence type="ECO:0000256" key="1">
    <source>
        <dbReference type="SAM" id="MobiDB-lite"/>
    </source>
</evidence>
<dbReference type="EMBL" id="BAABIE010000004">
    <property type="protein sequence ID" value="GAA4744386.1"/>
    <property type="molecule type" value="Genomic_DNA"/>
</dbReference>